<feature type="compositionally biased region" description="Polar residues" evidence="1">
    <location>
        <begin position="654"/>
        <end position="664"/>
    </location>
</feature>
<feature type="compositionally biased region" description="Low complexity" evidence="1">
    <location>
        <begin position="239"/>
        <end position="258"/>
    </location>
</feature>
<feature type="compositionally biased region" description="Acidic residues" evidence="1">
    <location>
        <begin position="707"/>
        <end position="731"/>
    </location>
</feature>
<sequence>MSANNTAANTDSDVTTMDGERLERPTKRQRVEISESSTTTTTTTGGDATVSSSATTTEQLTRYQCRWNRASGEICNHSEVGPGSIYTHVKEIHGVRGDRSVDINCLWLVQDGPNASGNVTIRSCGKRIKIGSLMRHLSLHAQDDANCPRHPSASGSKSTLTAGSVSGSVSGSSSGAGDSRRSTPTMKGFSFYHGPNTRPSRVRTQSTQSRSSTPHSGTLDPGSIAAPDPIVLSGIPPWMRSQSMVRSSASSTCSTPSFATPPPPSLAPTPVLCPDDLQVGPSTGRLESRGTAPRPFGHRNPSQPTLYGPPPVPYHGHSQPAPPLLPPRSVQSAVNLVPYGSSLADYHSANHSSSVHSRPLLALDTRSLPSAPLPPQALSYAHLGNDVPLENACLSNHGLAPQGMGYYLHTPHPQFQDETYLNPPPVSAASNAMQGSSDAVRLGKRRWGEMTPGLHASALSDVPPTIRAPTGSHNHTFSTRNADDAPTLLVARFDEMPTLDHSDDTHTPSEQIDSSTAVFSRQIDETATATTATTTTTTTTVTGATAEQTASASTVPLPFIEAMQAGGLSSFGTEDLGSLWALVQGAFPAFDDPGDEELGASDRNQGEEASLSASASASVGRTNGNANARFSTAEALSSSSGADESAGVERSSISRDTSVTTLDSASMEEEVRRDRDGVEVDKEDQEDWLEYVDPPAGNGVVSQVQGCEDESDHDSEEDAEGEEVDDDDDADHDVWTLDDLLGANGVAGLTSKKVHEH</sequence>
<feature type="compositionally biased region" description="Polar residues" evidence="1">
    <location>
        <begin position="619"/>
        <end position="642"/>
    </location>
</feature>
<feature type="compositionally biased region" description="Low complexity" evidence="1">
    <location>
        <begin position="609"/>
        <end position="618"/>
    </location>
</feature>
<proteinExistence type="predicted"/>
<feature type="compositionally biased region" description="Low complexity" evidence="1">
    <location>
        <begin position="197"/>
        <end position="214"/>
    </location>
</feature>
<dbReference type="GeneID" id="9379348"/>
<feature type="region of interest" description="Disordered" evidence="1">
    <location>
        <begin position="1"/>
        <end position="55"/>
    </location>
</feature>
<dbReference type="InParanoid" id="D6RR17"/>
<reference evidence="2 3" key="1">
    <citation type="journal article" date="2010" name="Proc. Natl. Acad. Sci. U.S.A.">
        <title>Insights into evolution of multicellular fungi from the assembled chromosomes of the mushroom Coprinopsis cinerea (Coprinus cinereus).</title>
        <authorList>
            <person name="Stajich J.E."/>
            <person name="Wilke S.K."/>
            <person name="Ahren D."/>
            <person name="Au C.H."/>
            <person name="Birren B.W."/>
            <person name="Borodovsky M."/>
            <person name="Burns C."/>
            <person name="Canback B."/>
            <person name="Casselton L.A."/>
            <person name="Cheng C.K."/>
            <person name="Deng J."/>
            <person name="Dietrich F.S."/>
            <person name="Fargo D.C."/>
            <person name="Farman M.L."/>
            <person name="Gathman A.C."/>
            <person name="Goldberg J."/>
            <person name="Guigo R."/>
            <person name="Hoegger P.J."/>
            <person name="Hooker J.B."/>
            <person name="Huggins A."/>
            <person name="James T.Y."/>
            <person name="Kamada T."/>
            <person name="Kilaru S."/>
            <person name="Kodira C."/>
            <person name="Kues U."/>
            <person name="Kupfer D."/>
            <person name="Kwan H.S."/>
            <person name="Lomsadze A."/>
            <person name="Li W."/>
            <person name="Lilly W.W."/>
            <person name="Ma L.J."/>
            <person name="Mackey A.J."/>
            <person name="Manning G."/>
            <person name="Martin F."/>
            <person name="Muraguchi H."/>
            <person name="Natvig D.O."/>
            <person name="Palmerini H."/>
            <person name="Ramesh M.A."/>
            <person name="Rehmeyer C.J."/>
            <person name="Roe B.A."/>
            <person name="Shenoy N."/>
            <person name="Stanke M."/>
            <person name="Ter-Hovhannisyan V."/>
            <person name="Tunlid A."/>
            <person name="Velagapudi R."/>
            <person name="Vision T.J."/>
            <person name="Zeng Q."/>
            <person name="Zolan M.E."/>
            <person name="Pukkila P.J."/>
        </authorList>
    </citation>
    <scope>NUCLEOTIDE SEQUENCE [LARGE SCALE GENOMIC DNA]</scope>
    <source>
        <strain evidence="3">Okayama-7 / 130 / ATCC MYA-4618 / FGSC 9003</strain>
    </source>
</reference>
<dbReference type="AlphaFoldDB" id="D6RR17"/>
<feature type="compositionally biased region" description="Low complexity" evidence="1">
    <location>
        <begin position="162"/>
        <end position="177"/>
    </location>
</feature>
<feature type="compositionally biased region" description="Basic and acidic residues" evidence="1">
    <location>
        <begin position="669"/>
        <end position="680"/>
    </location>
</feature>
<keyword evidence="3" id="KW-1185">Reference proteome</keyword>
<dbReference type="Proteomes" id="UP000001861">
    <property type="component" value="Unassembled WGS sequence"/>
</dbReference>
<feature type="compositionally biased region" description="Polar residues" evidence="1">
    <location>
        <begin position="508"/>
        <end position="517"/>
    </location>
</feature>
<feature type="compositionally biased region" description="Basic and acidic residues" evidence="1">
    <location>
        <begin position="498"/>
        <end position="507"/>
    </location>
</feature>
<evidence type="ECO:0000313" key="2">
    <source>
        <dbReference type="EMBL" id="EFI26560.1"/>
    </source>
</evidence>
<gene>
    <name evidence="2" type="ORF">CC1G_15774</name>
</gene>
<dbReference type="RefSeq" id="XP_002910054.1">
    <property type="nucleotide sequence ID" value="XM_002910008.1"/>
</dbReference>
<feature type="compositionally biased region" description="Basic and acidic residues" evidence="1">
    <location>
        <begin position="18"/>
        <end position="33"/>
    </location>
</feature>
<feature type="compositionally biased region" description="Acidic residues" evidence="1">
    <location>
        <begin position="681"/>
        <end position="690"/>
    </location>
</feature>
<organism evidence="2 3">
    <name type="scientific">Coprinopsis cinerea (strain Okayama-7 / 130 / ATCC MYA-4618 / FGSC 9003)</name>
    <name type="common">Inky cap fungus</name>
    <name type="synonym">Hormographiella aspergillata</name>
    <dbReference type="NCBI Taxonomy" id="240176"/>
    <lineage>
        <taxon>Eukaryota</taxon>
        <taxon>Fungi</taxon>
        <taxon>Dikarya</taxon>
        <taxon>Basidiomycota</taxon>
        <taxon>Agaricomycotina</taxon>
        <taxon>Agaricomycetes</taxon>
        <taxon>Agaricomycetidae</taxon>
        <taxon>Agaricales</taxon>
        <taxon>Agaricineae</taxon>
        <taxon>Psathyrellaceae</taxon>
        <taxon>Coprinopsis</taxon>
    </lineage>
</organism>
<dbReference type="HOGENOM" id="CLU_368015_0_0_1"/>
<evidence type="ECO:0000256" key="1">
    <source>
        <dbReference type="SAM" id="MobiDB-lite"/>
    </source>
</evidence>
<name>D6RR17_COPC7</name>
<dbReference type="KEGG" id="cci:CC1G_15774"/>
<accession>D6RR17</accession>
<comment type="caution">
    <text evidence="2">The sequence shown here is derived from an EMBL/GenBank/DDBJ whole genome shotgun (WGS) entry which is preliminary data.</text>
</comment>
<feature type="region of interest" description="Disordered" evidence="1">
    <location>
        <begin position="498"/>
        <end position="517"/>
    </location>
</feature>
<feature type="compositionally biased region" description="Low complexity" evidence="1">
    <location>
        <begin position="34"/>
        <end position="55"/>
    </location>
</feature>
<feature type="region of interest" description="Disordered" evidence="1">
    <location>
        <begin position="528"/>
        <end position="551"/>
    </location>
</feature>
<protein>
    <submittedName>
        <fullName evidence="2">Uncharacterized protein</fullName>
    </submittedName>
</protein>
<evidence type="ECO:0000313" key="3">
    <source>
        <dbReference type="Proteomes" id="UP000001861"/>
    </source>
</evidence>
<dbReference type="EMBL" id="AACS02000013">
    <property type="protein sequence ID" value="EFI26560.1"/>
    <property type="molecule type" value="Genomic_DNA"/>
</dbReference>
<feature type="region of interest" description="Disordered" evidence="1">
    <location>
        <begin position="591"/>
        <end position="733"/>
    </location>
</feature>
<feature type="compositionally biased region" description="Polar residues" evidence="1">
    <location>
        <begin position="1"/>
        <end position="15"/>
    </location>
</feature>
<feature type="region of interest" description="Disordered" evidence="1">
    <location>
        <begin position="143"/>
        <end position="324"/>
    </location>
</feature>
<feature type="compositionally biased region" description="Low complexity" evidence="1">
    <location>
        <begin position="528"/>
        <end position="550"/>
    </location>
</feature>
<dbReference type="VEuPathDB" id="FungiDB:CC1G_15774"/>